<feature type="domain" description="HTH tetR-type" evidence="4">
    <location>
        <begin position="25"/>
        <end position="85"/>
    </location>
</feature>
<reference evidence="5 6" key="1">
    <citation type="submission" date="2016-10" db="EMBL/GenBank/DDBJ databases">
        <authorList>
            <person name="de Groot N.N."/>
        </authorList>
    </citation>
    <scope>NUCLEOTIDE SEQUENCE [LARGE SCALE GENOMIC DNA]</scope>
    <source>
        <strain evidence="5 6">DSM 19219</strain>
    </source>
</reference>
<gene>
    <name evidence="5" type="ORF">SAMN05443545_102291</name>
</gene>
<dbReference type="STRING" id="574349.SAMN05443545_102291"/>
<dbReference type="PANTHER" id="PTHR30055:SF223">
    <property type="entry name" value="HTH-TYPE TRANSCRIPTIONAL REGULATOR UIDR"/>
    <property type="match status" value="1"/>
</dbReference>
<evidence type="ECO:0000313" key="6">
    <source>
        <dbReference type="Proteomes" id="UP000198500"/>
    </source>
</evidence>
<dbReference type="PANTHER" id="PTHR30055">
    <property type="entry name" value="HTH-TYPE TRANSCRIPTIONAL REGULATOR RUTR"/>
    <property type="match status" value="1"/>
</dbReference>
<dbReference type="AlphaFoldDB" id="A0A1H2V0X2"/>
<feature type="region of interest" description="Disordered" evidence="3">
    <location>
        <begin position="1"/>
        <end position="26"/>
    </location>
</feature>
<dbReference type="Pfam" id="PF00440">
    <property type="entry name" value="TetR_N"/>
    <property type="match status" value="1"/>
</dbReference>
<accession>A0A1H2V0X2</accession>
<dbReference type="InterPro" id="IPR001647">
    <property type="entry name" value="HTH_TetR"/>
</dbReference>
<evidence type="ECO:0000256" key="1">
    <source>
        <dbReference type="ARBA" id="ARBA00023125"/>
    </source>
</evidence>
<dbReference type="OrthoDB" id="70491at2"/>
<dbReference type="GO" id="GO:0003700">
    <property type="term" value="F:DNA-binding transcription factor activity"/>
    <property type="evidence" value="ECO:0007669"/>
    <property type="project" value="TreeGrafter"/>
</dbReference>
<keyword evidence="1 2" id="KW-0238">DNA-binding</keyword>
<dbReference type="PROSITE" id="PS50977">
    <property type="entry name" value="HTH_TETR_2"/>
    <property type="match status" value="1"/>
</dbReference>
<feature type="DNA-binding region" description="H-T-H motif" evidence="2">
    <location>
        <begin position="48"/>
        <end position="67"/>
    </location>
</feature>
<evidence type="ECO:0000259" key="4">
    <source>
        <dbReference type="PROSITE" id="PS50977"/>
    </source>
</evidence>
<dbReference type="Proteomes" id="UP000198500">
    <property type="component" value="Unassembled WGS sequence"/>
</dbReference>
<evidence type="ECO:0000313" key="5">
    <source>
        <dbReference type="EMBL" id="SDW61951.1"/>
    </source>
</evidence>
<dbReference type="Gene3D" id="1.10.357.10">
    <property type="entry name" value="Tetracycline Repressor, domain 2"/>
    <property type="match status" value="1"/>
</dbReference>
<dbReference type="PRINTS" id="PR00455">
    <property type="entry name" value="HTHTETR"/>
</dbReference>
<sequence>MKRNTRKSRAGNGEEAKRARRLSGPERKRQLLDTALRIVREEGADRLTLGYLASRAGVSKPVAYDHFGTRSKLLIELYRLIDRRQSDALRETLTTEGRSFEETASLLAAAHVHCHADTSGEWHAIGAALAGSEEKEAVYQELLDGYVQLFATVLRPYFALEDTELERRCVGLIGAGDALSAAMVRGHCSEADAAKTFALLIRGGLREMP</sequence>
<evidence type="ECO:0000256" key="3">
    <source>
        <dbReference type="SAM" id="MobiDB-lite"/>
    </source>
</evidence>
<feature type="compositionally biased region" description="Basic and acidic residues" evidence="3">
    <location>
        <begin position="12"/>
        <end position="26"/>
    </location>
</feature>
<dbReference type="InterPro" id="IPR050109">
    <property type="entry name" value="HTH-type_TetR-like_transc_reg"/>
</dbReference>
<dbReference type="EMBL" id="FNNI01000002">
    <property type="protein sequence ID" value="SDW61951.1"/>
    <property type="molecule type" value="Genomic_DNA"/>
</dbReference>
<keyword evidence="6" id="KW-1185">Reference proteome</keyword>
<dbReference type="GO" id="GO:0000976">
    <property type="term" value="F:transcription cis-regulatory region binding"/>
    <property type="evidence" value="ECO:0007669"/>
    <property type="project" value="TreeGrafter"/>
</dbReference>
<proteinExistence type="predicted"/>
<organism evidence="5 6">
    <name type="scientific">Aidingimonas halophila</name>
    <dbReference type="NCBI Taxonomy" id="574349"/>
    <lineage>
        <taxon>Bacteria</taxon>
        <taxon>Pseudomonadati</taxon>
        <taxon>Pseudomonadota</taxon>
        <taxon>Gammaproteobacteria</taxon>
        <taxon>Oceanospirillales</taxon>
        <taxon>Halomonadaceae</taxon>
        <taxon>Aidingimonas</taxon>
    </lineage>
</organism>
<dbReference type="InterPro" id="IPR009057">
    <property type="entry name" value="Homeodomain-like_sf"/>
</dbReference>
<dbReference type="RefSeq" id="WP_092568361.1">
    <property type="nucleotide sequence ID" value="NZ_BMXH01000002.1"/>
</dbReference>
<name>A0A1H2V0X2_9GAMM</name>
<dbReference type="SUPFAM" id="SSF46689">
    <property type="entry name" value="Homeodomain-like"/>
    <property type="match status" value="1"/>
</dbReference>
<protein>
    <submittedName>
        <fullName evidence="5">Transcriptional regulator, TetR family</fullName>
    </submittedName>
</protein>
<evidence type="ECO:0000256" key="2">
    <source>
        <dbReference type="PROSITE-ProRule" id="PRU00335"/>
    </source>
</evidence>